<protein>
    <submittedName>
        <fullName evidence="4">Glycosidase</fullName>
    </submittedName>
</protein>
<dbReference type="GO" id="GO:0016757">
    <property type="term" value="F:glycosyltransferase activity"/>
    <property type="evidence" value="ECO:0007669"/>
    <property type="project" value="UniProtKB-KW"/>
</dbReference>
<dbReference type="RefSeq" id="WP_264844678.1">
    <property type="nucleotide sequence ID" value="NZ_AP025628.1"/>
</dbReference>
<dbReference type="InterPro" id="IPR007184">
    <property type="entry name" value="Mannoside_phosphorylase"/>
</dbReference>
<dbReference type="Gene3D" id="2.115.10.20">
    <property type="entry name" value="Glycosyl hydrolase domain, family 43"/>
    <property type="match status" value="1"/>
</dbReference>
<dbReference type="AlphaFoldDB" id="A0AA35CJZ1"/>
<evidence type="ECO:0000256" key="3">
    <source>
        <dbReference type="ARBA" id="ARBA00024356"/>
    </source>
</evidence>
<keyword evidence="5" id="KW-1185">Reference proteome</keyword>
<keyword evidence="4" id="KW-0378">Hydrolase</keyword>
<dbReference type="Proteomes" id="UP001163687">
    <property type="component" value="Chromosome"/>
</dbReference>
<keyword evidence="1" id="KW-0328">Glycosyltransferase</keyword>
<comment type="similarity">
    <text evidence="3">Belongs to the glycosyl hydrolase 130 family.</text>
</comment>
<dbReference type="InterPro" id="IPR023296">
    <property type="entry name" value="Glyco_hydro_beta-prop_sf"/>
</dbReference>
<dbReference type="Pfam" id="PF04041">
    <property type="entry name" value="Glyco_hydro_130"/>
    <property type="match status" value="1"/>
</dbReference>
<sequence>MFKLERLSKQPVLKPIPEHPWESAAVFNCAAIYWEGRIHLIYRATDIGPHARYGRYVSSLGYAVSDDGLHFKRLDRPILPPGEVPQEQRGAEDPRLVRLNGSFFLVYTAYGGRFEGDWRISLASSRELTRWQRHGVVLDEPNKDASLFPEKVGGRYVMLHRRYPDIWVGFSEDLRHWTDHQSIMSPRPGMWDSARIGIAGPPIRVRQGWLLLYHGADHENVYRLGAALLDPRDPTRVLARQDEPILEPELEWEREGWVPNVVFSAGQAEVGDSIYVYYGGADTVIGVAKVDRDAIRF</sequence>
<proteinExistence type="inferred from homology"/>
<name>A0AA35CJZ1_9FIRM</name>
<evidence type="ECO:0000313" key="4">
    <source>
        <dbReference type="EMBL" id="BDG60675.1"/>
    </source>
</evidence>
<dbReference type="PIRSF" id="PIRSF016202">
    <property type="entry name" value="PH1107"/>
    <property type="match status" value="1"/>
</dbReference>
<dbReference type="EMBL" id="AP025628">
    <property type="protein sequence ID" value="BDG60675.1"/>
    <property type="molecule type" value="Genomic_DNA"/>
</dbReference>
<accession>A0AA35CJZ1</accession>
<dbReference type="SUPFAM" id="SSF75005">
    <property type="entry name" value="Arabinanase/levansucrase/invertase"/>
    <property type="match status" value="1"/>
</dbReference>
<dbReference type="PANTHER" id="PTHR34106">
    <property type="entry name" value="GLYCOSIDASE"/>
    <property type="match status" value="1"/>
</dbReference>
<reference evidence="4" key="1">
    <citation type="submission" date="2022-03" db="EMBL/GenBank/DDBJ databases">
        <title>Complete genome sequence of Caldinitratiruptor microaerophilus.</title>
        <authorList>
            <person name="Mukaiyama R."/>
            <person name="Nishiyama T."/>
            <person name="Ueda K."/>
        </authorList>
    </citation>
    <scope>NUCLEOTIDE SEQUENCE</scope>
    <source>
        <strain evidence="4">JCM 16183</strain>
    </source>
</reference>
<dbReference type="PANTHER" id="PTHR34106:SF5">
    <property type="entry name" value="GLYCOSIDASE"/>
    <property type="match status" value="1"/>
</dbReference>
<evidence type="ECO:0000256" key="1">
    <source>
        <dbReference type="ARBA" id="ARBA00022676"/>
    </source>
</evidence>
<keyword evidence="4" id="KW-0326">Glycosidase</keyword>
<dbReference type="GO" id="GO:0016798">
    <property type="term" value="F:hydrolase activity, acting on glycosyl bonds"/>
    <property type="evidence" value="ECO:0007669"/>
    <property type="project" value="UniProtKB-KW"/>
</dbReference>
<evidence type="ECO:0000313" key="5">
    <source>
        <dbReference type="Proteomes" id="UP001163687"/>
    </source>
</evidence>
<keyword evidence="2" id="KW-0808">Transferase</keyword>
<evidence type="ECO:0000256" key="2">
    <source>
        <dbReference type="ARBA" id="ARBA00022679"/>
    </source>
</evidence>
<dbReference type="CDD" id="cd18614">
    <property type="entry name" value="GH130"/>
    <property type="match status" value="1"/>
</dbReference>
<organism evidence="4 5">
    <name type="scientific">Caldinitratiruptor microaerophilus</name>
    <dbReference type="NCBI Taxonomy" id="671077"/>
    <lineage>
        <taxon>Bacteria</taxon>
        <taxon>Bacillati</taxon>
        <taxon>Bacillota</taxon>
        <taxon>Clostridia</taxon>
        <taxon>Eubacteriales</taxon>
        <taxon>Symbiobacteriaceae</taxon>
        <taxon>Caldinitratiruptor</taxon>
    </lineage>
</organism>
<dbReference type="KEGG" id="cmic:caldi_17650"/>
<gene>
    <name evidence="4" type="ORF">caldi_17650</name>
</gene>